<dbReference type="GO" id="GO:0008270">
    <property type="term" value="F:zinc ion binding"/>
    <property type="evidence" value="ECO:0007669"/>
    <property type="project" value="UniProtKB-KW"/>
</dbReference>
<feature type="region of interest" description="Disordered" evidence="5">
    <location>
        <begin position="160"/>
        <end position="187"/>
    </location>
</feature>
<protein>
    <recommendedName>
        <fullName evidence="6">RING-type domain-containing protein</fullName>
    </recommendedName>
</protein>
<dbReference type="AlphaFoldDB" id="A0A0M0K0P9"/>
<dbReference type="InterPro" id="IPR013083">
    <property type="entry name" value="Znf_RING/FYVE/PHD"/>
</dbReference>
<dbReference type="EMBL" id="JWZX01001786">
    <property type="protein sequence ID" value="KOO32395.1"/>
    <property type="molecule type" value="Genomic_DNA"/>
</dbReference>
<dbReference type="CDD" id="cd16448">
    <property type="entry name" value="RING-H2"/>
    <property type="match status" value="1"/>
</dbReference>
<accession>A0A0M0K0P9</accession>
<dbReference type="SUPFAM" id="SSF57850">
    <property type="entry name" value="RING/U-box"/>
    <property type="match status" value="1"/>
</dbReference>
<evidence type="ECO:0000256" key="4">
    <source>
        <dbReference type="PROSITE-ProRule" id="PRU00175"/>
    </source>
</evidence>
<reference evidence="8" key="1">
    <citation type="journal article" date="2015" name="PLoS Genet.">
        <title>Genome Sequence and Transcriptome Analyses of Chrysochromulina tobin: Metabolic Tools for Enhanced Algal Fitness in the Prominent Order Prymnesiales (Haptophyceae).</title>
        <authorList>
            <person name="Hovde B.T."/>
            <person name="Deodato C.R."/>
            <person name="Hunsperger H.M."/>
            <person name="Ryken S.A."/>
            <person name="Yost W."/>
            <person name="Jha R.K."/>
            <person name="Patterson J."/>
            <person name="Monnat R.J. Jr."/>
            <person name="Barlow S.B."/>
            <person name="Starkenburg S.R."/>
            <person name="Cattolico R.A."/>
        </authorList>
    </citation>
    <scope>NUCLEOTIDE SEQUENCE</scope>
    <source>
        <strain evidence="8">CCMP291</strain>
    </source>
</reference>
<feature type="region of interest" description="Disordered" evidence="5">
    <location>
        <begin position="210"/>
        <end position="241"/>
    </location>
</feature>
<dbReference type="Proteomes" id="UP000037460">
    <property type="component" value="Unassembled WGS sequence"/>
</dbReference>
<evidence type="ECO:0000313" key="7">
    <source>
        <dbReference type="EMBL" id="KOO32395.1"/>
    </source>
</evidence>
<evidence type="ECO:0000256" key="3">
    <source>
        <dbReference type="ARBA" id="ARBA00022833"/>
    </source>
</evidence>
<keyword evidence="8" id="KW-1185">Reference proteome</keyword>
<comment type="caution">
    <text evidence="7">The sequence shown here is derived from an EMBL/GenBank/DDBJ whole genome shotgun (WGS) entry which is preliminary data.</text>
</comment>
<dbReference type="Pfam" id="PF13639">
    <property type="entry name" value="zf-RING_2"/>
    <property type="match status" value="1"/>
</dbReference>
<proteinExistence type="predicted"/>
<evidence type="ECO:0000313" key="8">
    <source>
        <dbReference type="Proteomes" id="UP000037460"/>
    </source>
</evidence>
<organism evidence="7 8">
    <name type="scientific">Chrysochromulina tobinii</name>
    <dbReference type="NCBI Taxonomy" id="1460289"/>
    <lineage>
        <taxon>Eukaryota</taxon>
        <taxon>Haptista</taxon>
        <taxon>Haptophyta</taxon>
        <taxon>Prymnesiophyceae</taxon>
        <taxon>Prymnesiales</taxon>
        <taxon>Chrysochromulinaceae</taxon>
        <taxon>Chrysochromulina</taxon>
    </lineage>
</organism>
<sequence>MATSSTPHRNRTSTATPARRSIFSPGSETASPRDNMRTPGSSAPSTASSPVACSICLSPIRKGRRGGRFQTQCCHQLFHKECLQKHKEHTASPSHPRACPLCRSVAPTGLTPYRPPILPSMGGGGFISGLALHAEMRRRVSAARNAVARSIAARTTATTAAAAASGDSRPNVGTTPAADAPQPSRYGTNIFFTSPGAAYTAVRARQYEARMAEQSQRIAADDEEHGRGDGEAEGGALEGLE</sequence>
<dbReference type="Gene3D" id="3.30.40.10">
    <property type="entry name" value="Zinc/RING finger domain, C3HC4 (zinc finger)"/>
    <property type="match status" value="1"/>
</dbReference>
<evidence type="ECO:0000256" key="5">
    <source>
        <dbReference type="SAM" id="MobiDB-lite"/>
    </source>
</evidence>
<gene>
    <name evidence="7" type="ORF">Ctob_009878</name>
</gene>
<dbReference type="GO" id="GO:0061630">
    <property type="term" value="F:ubiquitin protein ligase activity"/>
    <property type="evidence" value="ECO:0007669"/>
    <property type="project" value="TreeGrafter"/>
</dbReference>
<dbReference type="SMART" id="SM00184">
    <property type="entry name" value="RING"/>
    <property type="match status" value="1"/>
</dbReference>
<name>A0A0M0K0P9_9EUKA</name>
<feature type="compositionally biased region" description="Polar residues" evidence="5">
    <location>
        <begin position="1"/>
        <end position="16"/>
    </location>
</feature>
<dbReference type="PROSITE" id="PS50089">
    <property type="entry name" value="ZF_RING_2"/>
    <property type="match status" value="1"/>
</dbReference>
<keyword evidence="1" id="KW-0479">Metal-binding</keyword>
<feature type="region of interest" description="Disordered" evidence="5">
    <location>
        <begin position="1"/>
        <end position="50"/>
    </location>
</feature>
<keyword evidence="3" id="KW-0862">Zinc</keyword>
<evidence type="ECO:0000256" key="1">
    <source>
        <dbReference type="ARBA" id="ARBA00022723"/>
    </source>
</evidence>
<dbReference type="PANTHER" id="PTHR45969:SF69">
    <property type="entry name" value="FINGER DOMAIN PROTEIN, PUTATIVE (AFU_ORTHOLOGUE AFUA_3G12190)-RELATED"/>
    <property type="match status" value="1"/>
</dbReference>
<dbReference type="GO" id="GO:0016567">
    <property type="term" value="P:protein ubiquitination"/>
    <property type="evidence" value="ECO:0007669"/>
    <property type="project" value="TreeGrafter"/>
</dbReference>
<evidence type="ECO:0000256" key="2">
    <source>
        <dbReference type="ARBA" id="ARBA00022771"/>
    </source>
</evidence>
<dbReference type="InterPro" id="IPR001841">
    <property type="entry name" value="Znf_RING"/>
</dbReference>
<feature type="compositionally biased region" description="Low complexity" evidence="5">
    <location>
        <begin position="39"/>
        <end position="50"/>
    </location>
</feature>
<dbReference type="PANTHER" id="PTHR45969">
    <property type="entry name" value="RING ZINC FINGER PROTEIN-RELATED"/>
    <property type="match status" value="1"/>
</dbReference>
<feature type="domain" description="RING-type" evidence="6">
    <location>
        <begin position="53"/>
        <end position="103"/>
    </location>
</feature>
<keyword evidence="2 4" id="KW-0863">Zinc-finger</keyword>
<evidence type="ECO:0000259" key="6">
    <source>
        <dbReference type="PROSITE" id="PS50089"/>
    </source>
</evidence>